<accession>A0A1W1U9Y7</accession>
<gene>
    <name evidence="2" type="ORF">SAMN00790413_03964</name>
</gene>
<name>A0A1W1U9Y7_9DEIO</name>
<evidence type="ECO:0000313" key="3">
    <source>
        <dbReference type="Proteomes" id="UP000192582"/>
    </source>
</evidence>
<keyword evidence="3" id="KW-1185">Reference proteome</keyword>
<dbReference type="Proteomes" id="UP000192582">
    <property type="component" value="Unassembled WGS sequence"/>
</dbReference>
<feature type="region of interest" description="Disordered" evidence="1">
    <location>
        <begin position="125"/>
        <end position="157"/>
    </location>
</feature>
<protein>
    <submittedName>
        <fullName evidence="2">Uncharacterized protein</fullName>
    </submittedName>
</protein>
<reference evidence="2" key="1">
    <citation type="submission" date="2017-04" db="EMBL/GenBank/DDBJ databases">
        <authorList>
            <person name="Afonso C.L."/>
            <person name="Miller P.J."/>
            <person name="Scott M.A."/>
            <person name="Spackman E."/>
            <person name="Goraichik I."/>
            <person name="Dimitrov K.M."/>
            <person name="Suarez D.L."/>
            <person name="Swayne D.E."/>
        </authorList>
    </citation>
    <scope>NUCLEOTIDE SEQUENCE [LARGE SCALE GENOMIC DNA]</scope>
    <source>
        <strain evidence="2">KR-140</strain>
    </source>
</reference>
<proteinExistence type="predicted"/>
<dbReference type="STRING" id="695939.SAMN00790413_03964"/>
<dbReference type="EMBL" id="FWWU01000001">
    <property type="protein sequence ID" value="SMB77853.1"/>
    <property type="molecule type" value="Genomic_DNA"/>
</dbReference>
<dbReference type="RefSeq" id="WP_245808067.1">
    <property type="nucleotide sequence ID" value="NZ_FWWU01000001.1"/>
</dbReference>
<evidence type="ECO:0000256" key="1">
    <source>
        <dbReference type="SAM" id="MobiDB-lite"/>
    </source>
</evidence>
<organism evidence="2 3">
    <name type="scientific">Deinococcus hopiensis KR-140</name>
    <dbReference type="NCBI Taxonomy" id="695939"/>
    <lineage>
        <taxon>Bacteria</taxon>
        <taxon>Thermotogati</taxon>
        <taxon>Deinococcota</taxon>
        <taxon>Deinococci</taxon>
        <taxon>Deinococcales</taxon>
        <taxon>Deinococcaceae</taxon>
        <taxon>Deinococcus</taxon>
    </lineage>
</organism>
<dbReference type="AlphaFoldDB" id="A0A1W1U9Y7"/>
<evidence type="ECO:0000313" key="2">
    <source>
        <dbReference type="EMBL" id="SMB77853.1"/>
    </source>
</evidence>
<sequence length="157" mass="17106">MSGRWMRGGVKDPRLGALLLAGLVLLSAPAAVALPKYRTEAARMLGHDKDDPLWELTRKVMPCTTCHTQPQGGKGWNAFGQSLQAEFRAQPKANFRVVLGSVLAKNADADADNYSDALEFFARTLPGDPKSKPEKPVPELQQAFEQAGGMKQYTPKP</sequence>